<evidence type="ECO:0000313" key="3">
    <source>
        <dbReference type="Proteomes" id="UP001465976"/>
    </source>
</evidence>
<feature type="compositionally biased region" description="Basic and acidic residues" evidence="1">
    <location>
        <begin position="146"/>
        <end position="158"/>
    </location>
</feature>
<organism evidence="2 3">
    <name type="scientific">Marasmius crinis-equi</name>
    <dbReference type="NCBI Taxonomy" id="585013"/>
    <lineage>
        <taxon>Eukaryota</taxon>
        <taxon>Fungi</taxon>
        <taxon>Dikarya</taxon>
        <taxon>Basidiomycota</taxon>
        <taxon>Agaricomycotina</taxon>
        <taxon>Agaricomycetes</taxon>
        <taxon>Agaricomycetidae</taxon>
        <taxon>Agaricales</taxon>
        <taxon>Marasmiineae</taxon>
        <taxon>Marasmiaceae</taxon>
        <taxon>Marasmius</taxon>
    </lineage>
</organism>
<dbReference type="EMBL" id="JBAHYK010002162">
    <property type="protein sequence ID" value="KAL0565687.1"/>
    <property type="molecule type" value="Genomic_DNA"/>
</dbReference>
<proteinExistence type="predicted"/>
<evidence type="ECO:0000313" key="2">
    <source>
        <dbReference type="EMBL" id="KAL0565687.1"/>
    </source>
</evidence>
<keyword evidence="3" id="KW-1185">Reference proteome</keyword>
<gene>
    <name evidence="2" type="ORF">V5O48_016332</name>
</gene>
<name>A0ABR3ES14_9AGAR</name>
<feature type="non-terminal residue" evidence="2">
    <location>
        <position position="188"/>
    </location>
</feature>
<protein>
    <submittedName>
        <fullName evidence="2">Uncharacterized protein</fullName>
    </submittedName>
</protein>
<sequence>MTQTAKPSQPDVNDDLYAHIPLQVRQNSLNWKDRARRTHSDPWKVKTFRQKDLPEQLEENYNIRQQNKRRRKQDEVYVTRAVGNEPGSPQASEWSISEDNWKLLECSTDAYVKVKDWLTVQKQVEIEDAHRAAAAPTAPPAPSGDSSKEKKSGVSLKAEKFVAVPRRPGIKATPPFHRSIFEWLNYHT</sequence>
<comment type="caution">
    <text evidence="2">The sequence shown here is derived from an EMBL/GenBank/DDBJ whole genome shotgun (WGS) entry which is preliminary data.</text>
</comment>
<feature type="region of interest" description="Disordered" evidence="1">
    <location>
        <begin position="130"/>
        <end position="158"/>
    </location>
</feature>
<dbReference type="Proteomes" id="UP001465976">
    <property type="component" value="Unassembled WGS sequence"/>
</dbReference>
<evidence type="ECO:0000256" key="1">
    <source>
        <dbReference type="SAM" id="MobiDB-lite"/>
    </source>
</evidence>
<accession>A0ABR3ES14</accession>
<reference evidence="2 3" key="1">
    <citation type="submission" date="2024-02" db="EMBL/GenBank/DDBJ databases">
        <title>A draft genome for the cacao thread blight pathogen Marasmius crinis-equi.</title>
        <authorList>
            <person name="Cohen S.P."/>
            <person name="Baruah I.K."/>
            <person name="Amoako-Attah I."/>
            <person name="Bukari Y."/>
            <person name="Meinhardt L.W."/>
            <person name="Bailey B.A."/>
        </authorList>
    </citation>
    <scope>NUCLEOTIDE SEQUENCE [LARGE SCALE GENOMIC DNA]</scope>
    <source>
        <strain evidence="2 3">GH-76</strain>
    </source>
</reference>
<feature type="region of interest" description="Disordered" evidence="1">
    <location>
        <begin position="56"/>
        <end position="75"/>
    </location>
</feature>